<organism evidence="1">
    <name type="scientific">Duck adenovirus 4</name>
    <dbReference type="NCBI Taxonomy" id="2726020"/>
    <lineage>
        <taxon>Viruses</taxon>
        <taxon>Varidnaviria</taxon>
        <taxon>Bamfordvirae</taxon>
        <taxon>Preplasmiviricota</taxon>
        <taxon>Polisuviricotina</taxon>
        <taxon>Pharingeaviricetes</taxon>
        <taxon>Rowavirales</taxon>
        <taxon>Adenoviridae</taxon>
        <taxon>Aviadenovirus</taxon>
        <taxon>Aviadenovirus cairinae</taxon>
    </lineage>
</organism>
<protein>
    <submittedName>
        <fullName evidence="1">ORF20</fullName>
    </submittedName>
</protein>
<dbReference type="EMBL" id="MN733730">
    <property type="protein sequence ID" value="QJC19264.1"/>
    <property type="molecule type" value="Genomic_DNA"/>
</dbReference>
<sequence>MFAARAAAKISIFQSPLVYRMHENMSLISHCRCVKNVMLKGRFYFLLNCILRIQCGIELTMAEKEQLLHAISRRLFFVSPALEMECRRWLSQRPDFSSYVFTTTGVHIKESVSLKLAMKSMSYETSFSMLPRNIPFLTMPLMFVSACRLLITGTLFVRGVTGGSILTQPVCLRSMLESMCHPAYWPIVSEGLCYLPGFRQESFPESEMWVFHVHGAYGEPHPDCKGKCMDCSLRQPVTLFHLAQLAVIRNLFLKRRARLTGNKKSIFYK</sequence>
<accession>A0A6M3Q9G6</accession>
<name>A0A6M3Q9G6_9ADEN</name>
<reference evidence="1" key="1">
    <citation type="submission" date="2019-11" db="EMBL/GenBank/DDBJ databases">
        <authorList>
            <person name="Huang Y."/>
            <person name="Zhang J."/>
            <person name="Sun M."/>
        </authorList>
    </citation>
    <scope>NUCLEOTIDE SEQUENCE</scope>
    <source>
        <strain evidence="1">GD-2019</strain>
    </source>
</reference>
<evidence type="ECO:0000313" key="1">
    <source>
        <dbReference type="EMBL" id="QJC19264.1"/>
    </source>
</evidence>
<proteinExistence type="predicted"/>